<proteinExistence type="inferred from homology"/>
<dbReference type="OrthoDB" id="18648at2759"/>
<organism evidence="5 6">
    <name type="scientific">Owenia fusiformis</name>
    <name type="common">Polychaete worm</name>
    <dbReference type="NCBI Taxonomy" id="6347"/>
    <lineage>
        <taxon>Eukaryota</taxon>
        <taxon>Metazoa</taxon>
        <taxon>Spiralia</taxon>
        <taxon>Lophotrochozoa</taxon>
        <taxon>Annelida</taxon>
        <taxon>Polychaeta</taxon>
        <taxon>Sedentaria</taxon>
        <taxon>Canalipalpata</taxon>
        <taxon>Sabellida</taxon>
        <taxon>Oweniida</taxon>
        <taxon>Oweniidae</taxon>
        <taxon>Owenia</taxon>
    </lineage>
</organism>
<dbReference type="GO" id="GO:0010508">
    <property type="term" value="P:positive regulation of autophagy"/>
    <property type="evidence" value="ECO:0007669"/>
    <property type="project" value="TreeGrafter"/>
</dbReference>
<evidence type="ECO:0000256" key="2">
    <source>
        <dbReference type="RuleBase" id="RU368069"/>
    </source>
</evidence>
<evidence type="ECO:0000259" key="4">
    <source>
        <dbReference type="Pfam" id="PF24064"/>
    </source>
</evidence>
<feature type="region of interest" description="Disordered" evidence="3">
    <location>
        <begin position="420"/>
        <end position="442"/>
    </location>
</feature>
<gene>
    <name evidence="5" type="ORF">OFUS_LOCUS18967</name>
</gene>
<dbReference type="GO" id="GO:1990130">
    <property type="term" value="C:GATOR1 complex"/>
    <property type="evidence" value="ECO:0007669"/>
    <property type="project" value="UniProtKB-UniRule"/>
</dbReference>
<feature type="domain" description="GATOR1 complex protein NPRL3 C-terminal HTH" evidence="4">
    <location>
        <begin position="515"/>
        <end position="572"/>
    </location>
</feature>
<dbReference type="InterPro" id="IPR005365">
    <property type="entry name" value="Npr3"/>
</dbReference>
<dbReference type="Pfam" id="PF24064">
    <property type="entry name" value="HTH_NPRL3"/>
    <property type="match status" value="1"/>
</dbReference>
<dbReference type="GO" id="GO:0038202">
    <property type="term" value="P:TORC1 signaling"/>
    <property type="evidence" value="ECO:0007669"/>
    <property type="project" value="TreeGrafter"/>
</dbReference>
<reference evidence="5" key="1">
    <citation type="submission" date="2022-03" db="EMBL/GenBank/DDBJ databases">
        <authorList>
            <person name="Martin C."/>
        </authorList>
    </citation>
    <scope>NUCLEOTIDE SEQUENCE</scope>
</reference>
<protein>
    <recommendedName>
        <fullName evidence="2">GATOR complex protein NPRL3</fullName>
    </recommendedName>
    <alternativeName>
        <fullName evidence="2">Nitrogen permease regulator 3-like protein</fullName>
    </alternativeName>
</protein>
<dbReference type="PANTHER" id="PTHR13153">
    <property type="entry name" value="CGTHBA PROTEIN -14 GENE PROTEIN"/>
    <property type="match status" value="1"/>
</dbReference>
<comment type="similarity">
    <text evidence="1 2">Belongs to the NPR3 family.</text>
</comment>
<evidence type="ECO:0000256" key="1">
    <source>
        <dbReference type="ARBA" id="ARBA00010546"/>
    </source>
</evidence>
<dbReference type="GO" id="GO:0034198">
    <property type="term" value="P:cellular response to amino acid starvation"/>
    <property type="evidence" value="ECO:0007669"/>
    <property type="project" value="UniProtKB-UniRule"/>
</dbReference>
<evidence type="ECO:0000256" key="3">
    <source>
        <dbReference type="SAM" id="MobiDB-lite"/>
    </source>
</evidence>
<feature type="compositionally biased region" description="Polar residues" evidence="3">
    <location>
        <begin position="420"/>
        <end position="429"/>
    </location>
</feature>
<keyword evidence="2" id="KW-0458">Lysosome</keyword>
<name>A0A8J1UPP2_OWEFU</name>
<dbReference type="GO" id="GO:0005764">
    <property type="term" value="C:lysosome"/>
    <property type="evidence" value="ECO:0007669"/>
    <property type="project" value="UniProtKB-SubCell"/>
</dbReference>
<dbReference type="InterPro" id="IPR056603">
    <property type="entry name" value="HTH_NPRL3"/>
</dbReference>
<sequence length="587" mass="65867">MDDIKPIGVILVTSGSKGDRLLFRYPFESGECETNSKSQQSNNPYAVQISEDIHDLRKAPASSLANGNLFGYSETVLANLLAVKSTLCGRKFELKIDDVILVGHPTLLEVASSSQQQSSMISFNVVFLLKSNAHTSLINSYHDLAKQIAIALRHEERRCSYLNREKDIMVAVQDELASMPEDCLVSPFKLILERSPLAKHFKHIYDKLCSNGIVHLHINNWIEVNFCLPHKIHNSTGDSVKIQPEAVNKCIIALRPYHGILLTVDENKLLESLPPDCSPALIRLVKMASPIKSLQKLASDTDISLQQVFQLVSHLVYWAKAMIIYPLCESNVYVLSPDTNTFKNSELVEKFAEEFQGVALSKILAEFSLPTPLGEHQDVLGLPQQQAQKIQMVVWMLQHRLLVQLHTYIFLLPSSDHSYTGKQKQSSSGPPLRKLSHPTGQFRTSASAEELPQILRTTLSASDVSLVMEAGSSPVDEGSVFNKYKPVSETSPPAPAAPLSPNGEVVLSKLAPPLREKILNLPATRNTEDLRLFVKLFPYFNGYHHLEEIMYYENMRRSQLLMLVDKFRDILVTCTHPEPHTNYHIKF</sequence>
<accession>A0A8J1UPP2</accession>
<keyword evidence="2" id="KW-0732">Signal</keyword>
<dbReference type="AlphaFoldDB" id="A0A8J1UPP2"/>
<comment type="caution">
    <text evidence="5">The sequence shown here is derived from an EMBL/GenBank/DDBJ whole genome shotgun (WGS) entry which is preliminary data.</text>
</comment>
<dbReference type="PANTHER" id="PTHR13153:SF5">
    <property type="entry name" value="GATOR COMPLEX PROTEIN NPRL3"/>
    <property type="match status" value="1"/>
</dbReference>
<comment type="subcellular location">
    <subcellularLocation>
        <location evidence="2">Lysosome</location>
    </subcellularLocation>
</comment>
<dbReference type="EMBL" id="CAIIXF020000009">
    <property type="protein sequence ID" value="CAH1794229.1"/>
    <property type="molecule type" value="Genomic_DNA"/>
</dbReference>
<comment type="function">
    <text evidence="2">As a component of the GATOR1 complex functions as an inhibitor of the amino acid-sensing branch of the TORC1 pathway.</text>
</comment>
<dbReference type="Proteomes" id="UP000749559">
    <property type="component" value="Unassembled WGS sequence"/>
</dbReference>
<evidence type="ECO:0000313" key="6">
    <source>
        <dbReference type="Proteomes" id="UP000749559"/>
    </source>
</evidence>
<dbReference type="Pfam" id="PF03666">
    <property type="entry name" value="NPR3"/>
    <property type="match status" value="1"/>
</dbReference>
<keyword evidence="6" id="KW-1185">Reference proteome</keyword>
<dbReference type="GO" id="GO:1904262">
    <property type="term" value="P:negative regulation of TORC1 signaling"/>
    <property type="evidence" value="ECO:0007669"/>
    <property type="project" value="TreeGrafter"/>
</dbReference>
<evidence type="ECO:0000313" key="5">
    <source>
        <dbReference type="EMBL" id="CAH1794229.1"/>
    </source>
</evidence>